<sequence length="490" mass="56252">MKSSFKYIILLVILSLSGIFVYQLFWINGLYHSLQQQNREYIMQAIRNADHVELFSRADFISKKTNKQRVTISQADDRGGVALTTRFSDKDSVIQPVSIIEKKASLSYASGVDEDMKKVLQSYSVKVGDDFKSLGELGLQMQRSLHEIIDTISPVNIAKFDSLLTVNLREKNLNLRHFTEIRLLTDSTVIATSVPEGEDLSRYHLYTWKYTTFTPRAFYVYVESTRMASLAGMTGILVSSFLILLILALSFAYMIWFLFHQKTVEQLKDDFTHNVTHELKTPIAISYAAIESIIHYNLLDNREKADKYLHLCHEELERLGGMVEQILSLSLEKRKDIRLVIEKLSLNDLIARLVEQQKIKSSRSFRIRTEYQPEEITLRADRIHLYSIISNLVDNAIKYADKEPEITIRAVATEGKTQIRLQDNGPGIPEEYRRHIFDKFYRIPSVRQSPVKGYGIGLFYVKTMVEKHGGSVTVECEPGKGTCFIITLPQ</sequence>
<feature type="domain" description="Histidine kinase" evidence="7">
    <location>
        <begin position="274"/>
        <end position="490"/>
    </location>
</feature>
<dbReference type="InterPro" id="IPR003661">
    <property type="entry name" value="HisK_dim/P_dom"/>
</dbReference>
<name>A0A0F5ISI9_9BACT</name>
<evidence type="ECO:0000256" key="2">
    <source>
        <dbReference type="ARBA" id="ARBA00012438"/>
    </source>
</evidence>
<comment type="catalytic activity">
    <reaction evidence="1">
        <text>ATP + protein L-histidine = ADP + protein N-phospho-L-histidine.</text>
        <dbReference type="EC" id="2.7.13.3"/>
    </reaction>
</comment>
<evidence type="ECO:0000256" key="1">
    <source>
        <dbReference type="ARBA" id="ARBA00000085"/>
    </source>
</evidence>
<dbReference type="FunFam" id="3.30.565.10:FF:000006">
    <property type="entry name" value="Sensor histidine kinase WalK"/>
    <property type="match status" value="1"/>
</dbReference>
<dbReference type="PANTHER" id="PTHR43547:SF2">
    <property type="entry name" value="HYBRID SIGNAL TRANSDUCTION HISTIDINE KINASE C"/>
    <property type="match status" value="1"/>
</dbReference>
<dbReference type="Gene3D" id="1.10.287.130">
    <property type="match status" value="1"/>
</dbReference>
<organism evidence="8 9">
    <name type="scientific">Parabacteroides goldsteinii DSM 19448 = WAL 12034</name>
    <dbReference type="NCBI Taxonomy" id="927665"/>
    <lineage>
        <taxon>Bacteria</taxon>
        <taxon>Pseudomonadati</taxon>
        <taxon>Bacteroidota</taxon>
        <taxon>Bacteroidia</taxon>
        <taxon>Bacteroidales</taxon>
        <taxon>Tannerellaceae</taxon>
        <taxon>Parabacteroides</taxon>
    </lineage>
</organism>
<feature type="transmembrane region" description="Helical" evidence="6">
    <location>
        <begin position="236"/>
        <end position="259"/>
    </location>
</feature>
<dbReference type="CDD" id="cd00075">
    <property type="entry name" value="HATPase"/>
    <property type="match status" value="1"/>
</dbReference>
<dbReference type="GO" id="GO:0000155">
    <property type="term" value="F:phosphorelay sensor kinase activity"/>
    <property type="evidence" value="ECO:0007669"/>
    <property type="project" value="InterPro"/>
</dbReference>
<evidence type="ECO:0000313" key="8">
    <source>
        <dbReference type="EMBL" id="KKB48097.1"/>
    </source>
</evidence>
<keyword evidence="4" id="KW-0808">Transferase</keyword>
<dbReference type="PANTHER" id="PTHR43547">
    <property type="entry name" value="TWO-COMPONENT HISTIDINE KINASE"/>
    <property type="match status" value="1"/>
</dbReference>
<protein>
    <recommendedName>
        <fullName evidence="2">histidine kinase</fullName>
        <ecNumber evidence="2">2.7.13.3</ecNumber>
    </recommendedName>
</protein>
<dbReference type="RefSeq" id="WP_046147382.1">
    <property type="nucleotide sequence ID" value="NZ_KQ033913.1"/>
</dbReference>
<keyword evidence="6" id="KW-1133">Transmembrane helix</keyword>
<dbReference type="AlphaFoldDB" id="A0A0F5ISI9"/>
<dbReference type="InterPro" id="IPR004358">
    <property type="entry name" value="Sig_transdc_His_kin-like_C"/>
</dbReference>
<evidence type="ECO:0000256" key="3">
    <source>
        <dbReference type="ARBA" id="ARBA00022553"/>
    </source>
</evidence>
<reference evidence="8 9" key="1">
    <citation type="submission" date="2013-04" db="EMBL/GenBank/DDBJ databases">
        <title>The Genome Sequence of Parabacteroides goldsteinii DSM 19448.</title>
        <authorList>
            <consortium name="The Broad Institute Genomics Platform"/>
            <person name="Earl A."/>
            <person name="Ward D."/>
            <person name="Feldgarden M."/>
            <person name="Gevers D."/>
            <person name="Martens E."/>
            <person name="Sakamoto M."/>
            <person name="Benno Y."/>
            <person name="Song Y."/>
            <person name="Liu C."/>
            <person name="Lee J."/>
            <person name="Bolanos M."/>
            <person name="Vaisanen M.L."/>
            <person name="Finegold S.M."/>
            <person name="Walker B."/>
            <person name="Young S."/>
            <person name="Zeng Q."/>
            <person name="Gargeya S."/>
            <person name="Fitzgerald M."/>
            <person name="Haas B."/>
            <person name="Abouelleil A."/>
            <person name="Allen A.W."/>
            <person name="Alvarado L."/>
            <person name="Arachchi H.M."/>
            <person name="Berlin A.M."/>
            <person name="Chapman S.B."/>
            <person name="Gainer-Dewar J."/>
            <person name="Goldberg J."/>
            <person name="Griggs A."/>
            <person name="Gujja S."/>
            <person name="Hansen M."/>
            <person name="Howarth C."/>
            <person name="Imamovic A."/>
            <person name="Ireland A."/>
            <person name="Larimer J."/>
            <person name="McCowan C."/>
            <person name="Murphy C."/>
            <person name="Pearson M."/>
            <person name="Poon T.W."/>
            <person name="Priest M."/>
            <person name="Roberts A."/>
            <person name="Saif S."/>
            <person name="Shea T."/>
            <person name="Sisk P."/>
            <person name="Sykes S."/>
            <person name="Wortman J."/>
            <person name="Nusbaum C."/>
            <person name="Birren B."/>
        </authorList>
    </citation>
    <scope>NUCLEOTIDE SEQUENCE [LARGE SCALE GENOMIC DNA]</scope>
    <source>
        <strain evidence="8 9">DSM 19448</strain>
    </source>
</reference>
<gene>
    <name evidence="8" type="ORF">HMPREF1535_04323</name>
</gene>
<dbReference type="InterPro" id="IPR005467">
    <property type="entry name" value="His_kinase_dom"/>
</dbReference>
<comment type="caution">
    <text evidence="8">The sequence shown here is derived from an EMBL/GenBank/DDBJ whole genome shotgun (WGS) entry which is preliminary data.</text>
</comment>
<dbReference type="Pfam" id="PF00512">
    <property type="entry name" value="HisKA"/>
    <property type="match status" value="1"/>
</dbReference>
<proteinExistence type="predicted"/>
<dbReference type="EMBL" id="AQHV01000023">
    <property type="protein sequence ID" value="KKB48097.1"/>
    <property type="molecule type" value="Genomic_DNA"/>
</dbReference>
<accession>A0A0F5ISI9</accession>
<dbReference type="SUPFAM" id="SSF47384">
    <property type="entry name" value="Homodimeric domain of signal transducing histidine kinase"/>
    <property type="match status" value="1"/>
</dbReference>
<keyword evidence="6" id="KW-0472">Membrane</keyword>
<dbReference type="PROSITE" id="PS50109">
    <property type="entry name" value="HIS_KIN"/>
    <property type="match status" value="1"/>
</dbReference>
<dbReference type="InterPro" id="IPR036890">
    <property type="entry name" value="HATPase_C_sf"/>
</dbReference>
<keyword evidence="5" id="KW-0418">Kinase</keyword>
<evidence type="ECO:0000256" key="4">
    <source>
        <dbReference type="ARBA" id="ARBA00022679"/>
    </source>
</evidence>
<dbReference type="InterPro" id="IPR003594">
    <property type="entry name" value="HATPase_dom"/>
</dbReference>
<feature type="transmembrane region" description="Helical" evidence="6">
    <location>
        <begin position="7"/>
        <end position="27"/>
    </location>
</feature>
<dbReference type="PRINTS" id="PR00344">
    <property type="entry name" value="BCTRLSENSOR"/>
</dbReference>
<dbReference type="STRING" id="927665.HMPREF1535_04323"/>
<dbReference type="Proteomes" id="UP000033047">
    <property type="component" value="Unassembled WGS sequence"/>
</dbReference>
<dbReference type="Pfam" id="PF02518">
    <property type="entry name" value="HATPase_c"/>
    <property type="match status" value="1"/>
</dbReference>
<evidence type="ECO:0000256" key="6">
    <source>
        <dbReference type="SAM" id="Phobius"/>
    </source>
</evidence>
<dbReference type="SMART" id="SM00387">
    <property type="entry name" value="HATPase_c"/>
    <property type="match status" value="1"/>
</dbReference>
<evidence type="ECO:0000256" key="5">
    <source>
        <dbReference type="ARBA" id="ARBA00022777"/>
    </source>
</evidence>
<evidence type="ECO:0000313" key="9">
    <source>
        <dbReference type="Proteomes" id="UP000033047"/>
    </source>
</evidence>
<dbReference type="EC" id="2.7.13.3" evidence="2"/>
<dbReference type="HOGENOM" id="CLU_026375_0_0_10"/>
<dbReference type="SMART" id="SM00388">
    <property type="entry name" value="HisKA"/>
    <property type="match status" value="1"/>
</dbReference>
<keyword evidence="6" id="KW-0812">Transmembrane</keyword>
<keyword evidence="3" id="KW-0597">Phosphoprotein</keyword>
<dbReference type="PATRIC" id="fig|927665.4.peg.4439"/>
<dbReference type="Gene3D" id="3.30.565.10">
    <property type="entry name" value="Histidine kinase-like ATPase, C-terminal domain"/>
    <property type="match status" value="1"/>
</dbReference>
<dbReference type="SUPFAM" id="SSF55874">
    <property type="entry name" value="ATPase domain of HSP90 chaperone/DNA topoisomerase II/histidine kinase"/>
    <property type="match status" value="1"/>
</dbReference>
<dbReference type="InterPro" id="IPR036097">
    <property type="entry name" value="HisK_dim/P_sf"/>
</dbReference>
<evidence type="ECO:0000259" key="7">
    <source>
        <dbReference type="PROSITE" id="PS50109"/>
    </source>
</evidence>
<dbReference type="CDD" id="cd00082">
    <property type="entry name" value="HisKA"/>
    <property type="match status" value="1"/>
</dbReference>